<dbReference type="AlphaFoldDB" id="A0A6P1VVU4"/>
<dbReference type="PROSITE" id="PS51725">
    <property type="entry name" value="ABM"/>
    <property type="match status" value="1"/>
</dbReference>
<protein>
    <submittedName>
        <fullName evidence="2">Antibiotic biosynthesis monooxygenase</fullName>
    </submittedName>
</protein>
<reference evidence="2 3" key="1">
    <citation type="submission" date="2019-11" db="EMBL/GenBank/DDBJ databases">
        <title>Spirosoma endbachense sp. nov., isolated from a natural salt meadow.</title>
        <authorList>
            <person name="Rojas J."/>
            <person name="Ambika Manirajan B."/>
            <person name="Ratering S."/>
            <person name="Suarez C."/>
            <person name="Geissler-Plaum R."/>
            <person name="Schnell S."/>
        </authorList>
    </citation>
    <scope>NUCLEOTIDE SEQUENCE [LARGE SCALE GENOMIC DNA]</scope>
    <source>
        <strain evidence="2 3">I-24</strain>
    </source>
</reference>
<dbReference type="GO" id="GO:0005829">
    <property type="term" value="C:cytosol"/>
    <property type="evidence" value="ECO:0007669"/>
    <property type="project" value="TreeGrafter"/>
</dbReference>
<keyword evidence="2" id="KW-0560">Oxidoreductase</keyword>
<dbReference type="InterPro" id="IPR011008">
    <property type="entry name" value="Dimeric_a/b-barrel"/>
</dbReference>
<dbReference type="Gene3D" id="3.30.70.100">
    <property type="match status" value="1"/>
</dbReference>
<evidence type="ECO:0000313" key="3">
    <source>
        <dbReference type="Proteomes" id="UP000464577"/>
    </source>
</evidence>
<proteinExistence type="predicted"/>
<name>A0A6P1VVU4_9BACT</name>
<evidence type="ECO:0000259" key="1">
    <source>
        <dbReference type="PROSITE" id="PS51725"/>
    </source>
</evidence>
<keyword evidence="3" id="KW-1185">Reference proteome</keyword>
<gene>
    <name evidence="2" type="ORF">GJR95_16345</name>
</gene>
<dbReference type="PANTHER" id="PTHR33336:SF3">
    <property type="entry name" value="ABM DOMAIN-CONTAINING PROTEIN"/>
    <property type="match status" value="1"/>
</dbReference>
<dbReference type="PANTHER" id="PTHR33336">
    <property type="entry name" value="QUINOL MONOOXYGENASE YGIN-RELATED"/>
    <property type="match status" value="1"/>
</dbReference>
<sequence length="103" mass="11708">MSSNAITTFAKWQVKEGKLETVLALLANLSPQSREENGNLFYNVYQSTTDPNVIVLLEGYTNEVALAEHRNSPYFQKIVIQEIVPLLENREVILTTELKLKDI</sequence>
<feature type="domain" description="ABM" evidence="1">
    <location>
        <begin position="6"/>
        <end position="98"/>
    </location>
</feature>
<dbReference type="SUPFAM" id="SSF54909">
    <property type="entry name" value="Dimeric alpha+beta barrel"/>
    <property type="match status" value="1"/>
</dbReference>
<evidence type="ECO:0000313" key="2">
    <source>
        <dbReference type="EMBL" id="QHV96488.1"/>
    </source>
</evidence>
<dbReference type="RefSeq" id="WP_162386896.1">
    <property type="nucleotide sequence ID" value="NZ_CP045997.1"/>
</dbReference>
<dbReference type="EMBL" id="CP045997">
    <property type="protein sequence ID" value="QHV96488.1"/>
    <property type="molecule type" value="Genomic_DNA"/>
</dbReference>
<organism evidence="2 3">
    <name type="scientific">Spirosoma endbachense</name>
    <dbReference type="NCBI Taxonomy" id="2666025"/>
    <lineage>
        <taxon>Bacteria</taxon>
        <taxon>Pseudomonadati</taxon>
        <taxon>Bacteroidota</taxon>
        <taxon>Cytophagia</taxon>
        <taxon>Cytophagales</taxon>
        <taxon>Cytophagaceae</taxon>
        <taxon>Spirosoma</taxon>
    </lineage>
</organism>
<dbReference type="GO" id="GO:0004497">
    <property type="term" value="F:monooxygenase activity"/>
    <property type="evidence" value="ECO:0007669"/>
    <property type="project" value="UniProtKB-KW"/>
</dbReference>
<dbReference type="Proteomes" id="UP000464577">
    <property type="component" value="Chromosome"/>
</dbReference>
<dbReference type="InterPro" id="IPR007138">
    <property type="entry name" value="ABM_dom"/>
</dbReference>
<keyword evidence="2" id="KW-0503">Monooxygenase</keyword>
<accession>A0A6P1VVU4</accession>
<dbReference type="Pfam" id="PF03992">
    <property type="entry name" value="ABM"/>
    <property type="match status" value="1"/>
</dbReference>
<dbReference type="InterPro" id="IPR050744">
    <property type="entry name" value="AI-2_Isomerase_LsrG"/>
</dbReference>
<dbReference type="KEGG" id="senf:GJR95_16345"/>